<protein>
    <submittedName>
        <fullName evidence="2">Uncharacterized protein</fullName>
    </submittedName>
</protein>
<evidence type="ECO:0000313" key="2">
    <source>
        <dbReference type="EMBL" id="MBE0361776.1"/>
    </source>
</evidence>
<gene>
    <name evidence="2" type="ORF">PALI_b0796</name>
</gene>
<organism evidence="2 3">
    <name type="scientific">Pseudoalteromonas aliena SW19</name>
    <dbReference type="NCBI Taxonomy" id="1314866"/>
    <lineage>
        <taxon>Bacteria</taxon>
        <taxon>Pseudomonadati</taxon>
        <taxon>Pseudomonadota</taxon>
        <taxon>Gammaproteobacteria</taxon>
        <taxon>Alteromonadales</taxon>
        <taxon>Pseudoalteromonadaceae</taxon>
        <taxon>Pseudoalteromonas</taxon>
    </lineage>
</organism>
<name>A0ABR9E582_9GAMM</name>
<accession>A0ABR9E582</accession>
<dbReference type="Proteomes" id="UP000648482">
    <property type="component" value="Unassembled WGS sequence"/>
</dbReference>
<keyword evidence="1" id="KW-0472">Membrane</keyword>
<dbReference type="EMBL" id="AQGU01000029">
    <property type="protein sequence ID" value="MBE0361776.1"/>
    <property type="molecule type" value="Genomic_DNA"/>
</dbReference>
<feature type="transmembrane region" description="Helical" evidence="1">
    <location>
        <begin position="34"/>
        <end position="55"/>
    </location>
</feature>
<proteinExistence type="predicted"/>
<reference evidence="2 3" key="1">
    <citation type="submission" date="2015-06" db="EMBL/GenBank/DDBJ databases">
        <title>Genome sequence of Pseudoalteromonas aliena.</title>
        <authorList>
            <person name="Xie B.-B."/>
            <person name="Rong J.-C."/>
            <person name="Qin Q.-L."/>
            <person name="Zhang Y.-Z."/>
        </authorList>
    </citation>
    <scope>NUCLEOTIDE SEQUENCE [LARGE SCALE GENOMIC DNA]</scope>
    <source>
        <strain evidence="2 3">SW19</strain>
    </source>
</reference>
<comment type="caution">
    <text evidence="2">The sequence shown here is derived from an EMBL/GenBank/DDBJ whole genome shotgun (WGS) entry which is preliminary data.</text>
</comment>
<keyword evidence="1" id="KW-1133">Transmembrane helix</keyword>
<keyword evidence="3" id="KW-1185">Reference proteome</keyword>
<evidence type="ECO:0000313" key="3">
    <source>
        <dbReference type="Proteomes" id="UP000648482"/>
    </source>
</evidence>
<evidence type="ECO:0000256" key="1">
    <source>
        <dbReference type="SAM" id="Phobius"/>
    </source>
</evidence>
<sequence>MLFSIFNLSSVYFTHPNYCFITFYKAINYQSLTAHLYFFSSCCYLIYFILQVGVIHMRSVI</sequence>
<keyword evidence="1" id="KW-0812">Transmembrane</keyword>